<feature type="domain" description="4Fe-4S ferredoxin-type" evidence="8">
    <location>
        <begin position="268"/>
        <end position="297"/>
    </location>
</feature>
<name>A0ABY9Q8U4_9FIRM</name>
<dbReference type="Gene3D" id="3.30.70.20">
    <property type="match status" value="1"/>
</dbReference>
<dbReference type="SUPFAM" id="SSF54862">
    <property type="entry name" value="4Fe-4S ferredoxins"/>
    <property type="match status" value="1"/>
</dbReference>
<evidence type="ECO:0000256" key="1">
    <source>
        <dbReference type="ARBA" id="ARBA00022448"/>
    </source>
</evidence>
<keyword evidence="4" id="KW-0677">Repeat</keyword>
<dbReference type="EMBL" id="CP101637">
    <property type="protein sequence ID" value="WMT82962.1"/>
    <property type="molecule type" value="Genomic_DNA"/>
</dbReference>
<dbReference type="InterPro" id="IPR050572">
    <property type="entry name" value="Fe-S_Ferredoxin"/>
</dbReference>
<keyword evidence="2" id="KW-0004">4Fe-4S</keyword>
<dbReference type="PANTHER" id="PTHR43687">
    <property type="entry name" value="ADENYLYLSULFATE REDUCTASE, BETA SUBUNIT"/>
    <property type="match status" value="1"/>
</dbReference>
<dbReference type="RefSeq" id="WP_228105302.1">
    <property type="nucleotide sequence ID" value="NZ_CP101637.1"/>
</dbReference>
<organism evidence="9 10">
    <name type="scientific">Terrisporobacter mayombei</name>
    <dbReference type="NCBI Taxonomy" id="1541"/>
    <lineage>
        <taxon>Bacteria</taxon>
        <taxon>Bacillati</taxon>
        <taxon>Bacillota</taxon>
        <taxon>Clostridia</taxon>
        <taxon>Peptostreptococcales</taxon>
        <taxon>Peptostreptococcaceae</taxon>
        <taxon>Terrisporobacter</taxon>
    </lineage>
</organism>
<keyword evidence="10" id="KW-1185">Reference proteome</keyword>
<evidence type="ECO:0000259" key="8">
    <source>
        <dbReference type="PROSITE" id="PS51379"/>
    </source>
</evidence>
<keyword evidence="6" id="KW-0408">Iron</keyword>
<evidence type="ECO:0000256" key="2">
    <source>
        <dbReference type="ARBA" id="ARBA00022485"/>
    </source>
</evidence>
<evidence type="ECO:0000313" key="9">
    <source>
        <dbReference type="EMBL" id="WMT82962.1"/>
    </source>
</evidence>
<dbReference type="Proteomes" id="UP001235030">
    <property type="component" value="Chromosome"/>
</dbReference>
<dbReference type="Pfam" id="PF12837">
    <property type="entry name" value="Fer4_6"/>
    <property type="match status" value="1"/>
</dbReference>
<evidence type="ECO:0000256" key="5">
    <source>
        <dbReference type="ARBA" id="ARBA00022982"/>
    </source>
</evidence>
<evidence type="ECO:0000256" key="4">
    <source>
        <dbReference type="ARBA" id="ARBA00022737"/>
    </source>
</evidence>
<keyword evidence="5" id="KW-0249">Electron transport</keyword>
<evidence type="ECO:0000256" key="3">
    <source>
        <dbReference type="ARBA" id="ARBA00022723"/>
    </source>
</evidence>
<protein>
    <recommendedName>
        <fullName evidence="8">4Fe-4S ferredoxin-type domain-containing protein</fullName>
    </recommendedName>
</protein>
<keyword evidence="1" id="KW-0813">Transport</keyword>
<accession>A0ABY9Q8U4</accession>
<keyword evidence="7" id="KW-0411">Iron-sulfur</keyword>
<feature type="domain" description="4Fe-4S ferredoxin-type" evidence="8">
    <location>
        <begin position="237"/>
        <end position="267"/>
    </location>
</feature>
<sequence length="298" mass="34478">MYSLFIEKFKVPEGAIDYLDVFFKPSEIEFVEKIDKDIFDENDIASITSDEEFIKNSYRNGLINIVDNEQGLYCLNDFYEKLNVFCILDQELYRSIDEEARRKIEKWFFNSFYNKLSKDEELPTKDRVYLLEELLELIENDNRPVYLNYCDCRSMKGDCNLPGRTCITYENGINTRTDRGISEEINKEKAKQIVIEAHKAGLMHTANPNGICSCCGDCCYVFRSQQRRKSIGIWPPSKYIVDFGENKCVGCGKCAKRCHFGVFEVKECKVTIDESKCIGCGICNSTCKAKALTMKERK</sequence>
<dbReference type="InterPro" id="IPR017896">
    <property type="entry name" value="4Fe4S_Fe-S-bd"/>
</dbReference>
<dbReference type="PROSITE" id="PS51379">
    <property type="entry name" value="4FE4S_FER_2"/>
    <property type="match status" value="2"/>
</dbReference>
<evidence type="ECO:0000313" key="10">
    <source>
        <dbReference type="Proteomes" id="UP001235030"/>
    </source>
</evidence>
<gene>
    <name evidence="9" type="ORF">TEMA_34600</name>
</gene>
<reference evidence="9 10" key="1">
    <citation type="submission" date="2022-07" db="EMBL/GenBank/DDBJ databases">
        <title>Genome sequence of Terrisporobacter mayombei DSM6539.</title>
        <authorList>
            <person name="Boeer T."/>
            <person name="Bengelsdorf F.R."/>
            <person name="Daniel R."/>
            <person name="Poehlein A."/>
        </authorList>
    </citation>
    <scope>NUCLEOTIDE SEQUENCE [LARGE SCALE GENOMIC DNA]</scope>
    <source>
        <strain evidence="9 10">DSM 6539</strain>
    </source>
</reference>
<dbReference type="PANTHER" id="PTHR43687:SF6">
    <property type="entry name" value="L-ASPARTATE SEMIALDEHYDE SULFURTRANSFERASE IRON-SULFUR SUBUNIT"/>
    <property type="match status" value="1"/>
</dbReference>
<evidence type="ECO:0000256" key="6">
    <source>
        <dbReference type="ARBA" id="ARBA00023004"/>
    </source>
</evidence>
<keyword evidence="3" id="KW-0479">Metal-binding</keyword>
<proteinExistence type="predicted"/>
<evidence type="ECO:0000256" key="7">
    <source>
        <dbReference type="ARBA" id="ARBA00023014"/>
    </source>
</evidence>